<dbReference type="InterPro" id="IPR003680">
    <property type="entry name" value="Flavodoxin_fold"/>
</dbReference>
<evidence type="ECO:0000313" key="3">
    <source>
        <dbReference type="EMBL" id="NOU58351.1"/>
    </source>
</evidence>
<evidence type="ECO:0000259" key="2">
    <source>
        <dbReference type="Pfam" id="PF02525"/>
    </source>
</evidence>
<comment type="caution">
    <text evidence="3">The sequence shown here is derived from an EMBL/GenBank/DDBJ whole genome shotgun (WGS) entry which is preliminary data.</text>
</comment>
<dbReference type="RefSeq" id="WP_171593609.1">
    <property type="nucleotide sequence ID" value="NZ_RZNH01000001.1"/>
</dbReference>
<keyword evidence="1" id="KW-0560">Oxidoreductase</keyword>
<proteinExistence type="predicted"/>
<dbReference type="InterPro" id="IPR029039">
    <property type="entry name" value="Flavoprotein-like_sf"/>
</dbReference>
<dbReference type="Gene3D" id="3.40.50.360">
    <property type="match status" value="1"/>
</dbReference>
<dbReference type="SUPFAM" id="SSF52218">
    <property type="entry name" value="Flavoproteins"/>
    <property type="match status" value="1"/>
</dbReference>
<keyword evidence="4" id="KW-1185">Reference proteome</keyword>
<dbReference type="PANTHER" id="PTHR47307">
    <property type="entry name" value="GLUTATHIONE-REGULATED POTASSIUM-EFFLUX SYSTEM ANCILLARY PROTEIN KEFG"/>
    <property type="match status" value="1"/>
</dbReference>
<dbReference type="Proteomes" id="UP000732105">
    <property type="component" value="Unassembled WGS sequence"/>
</dbReference>
<dbReference type="PANTHER" id="PTHR47307:SF1">
    <property type="entry name" value="GLUTATHIONE-REGULATED POTASSIUM-EFFLUX SYSTEM ANCILLARY PROTEIN KEFG"/>
    <property type="match status" value="1"/>
</dbReference>
<accession>A0ABX1WQS6</accession>
<sequence length="196" mass="22738">MKILILFAHPAFQKSTVNKALTDGINLIENVTFHDLYEEYPDMDIDIDREQELLTKHDCIVFMHPMYWYSTPAIFKEWQDLVLEHGWAYGSTGNALLGKLFFLAVTTGAPKEVFQKGEIQNYTVRELLAPLTQTGTFCKMNVIPPFVTHGGLILEGERLLQYKAEYHKLLTHIAQDKLDPEKVKEYEYLNHYIKEV</sequence>
<gene>
    <name evidence="3" type="ORF">ELS83_00880</name>
</gene>
<evidence type="ECO:0000256" key="1">
    <source>
        <dbReference type="ARBA" id="ARBA00023002"/>
    </source>
</evidence>
<dbReference type="EMBL" id="RZNH01000001">
    <property type="protein sequence ID" value="NOU58351.1"/>
    <property type="molecule type" value="Genomic_DNA"/>
</dbReference>
<dbReference type="Pfam" id="PF02525">
    <property type="entry name" value="Flavodoxin_2"/>
    <property type="match status" value="1"/>
</dbReference>
<dbReference type="InterPro" id="IPR046980">
    <property type="entry name" value="KefG/KefF"/>
</dbReference>
<protein>
    <submittedName>
        <fullName evidence="3">NAD(P)H oxidoreductase</fullName>
    </submittedName>
</protein>
<feature type="domain" description="Flavodoxin-like fold" evidence="2">
    <location>
        <begin position="1"/>
        <end position="168"/>
    </location>
</feature>
<name>A0ABX1WQS6_9BACT</name>
<organism evidence="3 4">
    <name type="scientific">Marinifilum caeruleilacunae</name>
    <dbReference type="NCBI Taxonomy" id="2499076"/>
    <lineage>
        <taxon>Bacteria</taxon>
        <taxon>Pseudomonadati</taxon>
        <taxon>Bacteroidota</taxon>
        <taxon>Bacteroidia</taxon>
        <taxon>Marinilabiliales</taxon>
        <taxon>Marinifilaceae</taxon>
    </lineage>
</organism>
<evidence type="ECO:0000313" key="4">
    <source>
        <dbReference type="Proteomes" id="UP000732105"/>
    </source>
</evidence>
<reference evidence="3 4" key="1">
    <citation type="submission" date="2018-12" db="EMBL/GenBank/DDBJ databases">
        <title>Marinifilum JC070 sp. nov., a marine bacterium isolated from Yongle Blue Hole in the South China Sea.</title>
        <authorList>
            <person name="Fu T."/>
        </authorList>
    </citation>
    <scope>NUCLEOTIDE SEQUENCE [LARGE SCALE GENOMIC DNA]</scope>
    <source>
        <strain evidence="3 4">JC070</strain>
    </source>
</reference>